<feature type="compositionally biased region" description="Basic and acidic residues" evidence="1">
    <location>
        <begin position="797"/>
        <end position="811"/>
    </location>
</feature>
<feature type="region of interest" description="Disordered" evidence="1">
    <location>
        <begin position="56"/>
        <end position="116"/>
    </location>
</feature>
<feature type="compositionally biased region" description="Basic and acidic residues" evidence="1">
    <location>
        <begin position="581"/>
        <end position="590"/>
    </location>
</feature>
<feature type="domain" description="Protein phosphatase 1 regulatory subunit 26 N-terminal" evidence="2">
    <location>
        <begin position="1"/>
        <end position="809"/>
    </location>
</feature>
<gene>
    <name evidence="3" type="ORF">MPIPNATIZW_LOCUS1776</name>
</gene>
<feature type="compositionally biased region" description="Basic and acidic residues" evidence="1">
    <location>
        <begin position="56"/>
        <end position="69"/>
    </location>
</feature>
<dbReference type="PANTHER" id="PTHR15724">
    <property type="entry name" value="PROTEIN PHOSPHATASE 1 REGULATORY SUBUNIT 26"/>
    <property type="match status" value="1"/>
</dbReference>
<feature type="compositionally biased region" description="Low complexity" evidence="1">
    <location>
        <begin position="430"/>
        <end position="445"/>
    </location>
</feature>
<feature type="region of interest" description="Disordered" evidence="1">
    <location>
        <begin position="990"/>
        <end position="1011"/>
    </location>
</feature>
<sequence>MFLMNAPPVLPLQATWEACGPPGSCRFPGRLPEPPEGAAGAAVSARVQMIISSLRGDRAARGRSQERGLHRGGHRGRLAQPAAPACRLAAHSGPAGKEAASAPGPSGRDSDSDDSVDRGIEEAIQEYLRAKSGAVPPAAAARGPPCRPEPPLDSAPAALCPLKRAPGSGDAPGGHGGAGQAPGPASPGSVSSEDSFEQGIRAEIERFLSEKRQLEAPPGDRPADRKPGPGDHLATPAVRPSKEPAGRAPRQDAGGAAKELVFPNPPRPATVATPPRSLRSKVAAEPESGGGPKPTPPRPVAAGRTSDAPGKGRARRGLGPGRRGLGSRSAGPDPDRTAADSSSDDGIEEAIQRYQRERRKEASGDPPPKALPGEQLPGPPAPGAGLAAQSASPDAPRRAPGRRKPAASKAVDLGPLDPDPPAPPPREPKAPAAPGSAAARSRLADASAELMCAEAILDISKAILPAPGEGGARAPPACPPPCPPSVPSPADCDSSSVDSDDSIEQEIRNFLALKAQSGTLPARADTCPPPTQSPLPPPPPDPPRQAGDPTAPASKAPEPPLSCRRKRRAARGAVQASVPKRTRDTVKEGAPDTGPGPGEAPGRDGEARAQGPPCRTAGPGGEPWAADTRGGVPPGPGKVAEARAVDGGESSEDKSSSLDSDEDLDSAIKDLLRSKRRLRRRWRDPRAGGRKRVRFGGTEALGPRGGPAGPAVLKSCLPRSRGNGWPGPPGRPPCGLCGPTERAGPGGTGPADPPQALPAGPSPFPREAEARRPGPAASPGLGSEDSSSVDSDDSIELEIRKFLAEKAKETESSSETPGGAPGSGPRPEPLCRKGAPAPAPQPGMCTRSQRGRGTPQPTAGLRGGPRTEPACLPAAPPRGQPAAPRGSGGTLSARGSPAGKRSLPPHRDQSPRGASCVAQAEARARSPGGALPVPARSRSAPAWSPGADRDGGAQAGLALPWGDFVAHQSALQSPWALSSGGRGAAWKGALGGERERGPEGQAQGAAGLATDPRKGLPFAGFSPLLPTQLFHFGGSAAWGAPAAGLLGPGLSLPLRGPAFSAFREAPAAGRFGRPRLRGKEARAWPRRRALGGGGGGRNSGSDEDLLDLRCRRPAGRDEDREAWGSDTSELSDTSVEDGSPVATGQVLPL</sequence>
<feature type="region of interest" description="Disordered" evidence="1">
    <location>
        <begin position="1070"/>
        <end position="1149"/>
    </location>
</feature>
<dbReference type="Proteomes" id="UP001314169">
    <property type="component" value="Chromosome 10"/>
</dbReference>
<feature type="compositionally biased region" description="Low complexity" evidence="1">
    <location>
        <begin position="78"/>
        <end position="90"/>
    </location>
</feature>
<feature type="compositionally biased region" description="Pro residues" evidence="1">
    <location>
        <begin position="527"/>
        <end position="543"/>
    </location>
</feature>
<feature type="compositionally biased region" description="Pro residues" evidence="1">
    <location>
        <begin position="476"/>
        <end position="487"/>
    </location>
</feature>
<feature type="compositionally biased region" description="Basic and acidic residues" evidence="1">
    <location>
        <begin position="640"/>
        <end position="656"/>
    </location>
</feature>
<feature type="region of interest" description="Disordered" evidence="1">
    <location>
        <begin position="128"/>
        <end position="445"/>
    </location>
</feature>
<protein>
    <recommendedName>
        <fullName evidence="2">Protein phosphatase 1 regulatory subunit 26 N-terminal domain-containing protein</fullName>
    </recommendedName>
</protein>
<evidence type="ECO:0000313" key="4">
    <source>
        <dbReference type="Proteomes" id="UP001314169"/>
    </source>
</evidence>
<dbReference type="PANTHER" id="PTHR15724:SF0">
    <property type="entry name" value="PROTEIN PHOSPHATASE 1 REGULATORY SUBUNIT 26"/>
    <property type="match status" value="1"/>
</dbReference>
<dbReference type="InterPro" id="IPR031474">
    <property type="entry name" value="PPP1R26_N"/>
</dbReference>
<evidence type="ECO:0000259" key="2">
    <source>
        <dbReference type="Pfam" id="PF15740"/>
    </source>
</evidence>
<accession>A0ABN9Z567</accession>
<dbReference type="EMBL" id="OY882867">
    <property type="protein sequence ID" value="CAK6433470.1"/>
    <property type="molecule type" value="Genomic_DNA"/>
</dbReference>
<feature type="compositionally biased region" description="Low complexity" evidence="1">
    <location>
        <begin position="181"/>
        <end position="192"/>
    </location>
</feature>
<evidence type="ECO:0000256" key="1">
    <source>
        <dbReference type="SAM" id="MobiDB-lite"/>
    </source>
</evidence>
<dbReference type="Pfam" id="PF15740">
    <property type="entry name" value="PPP1R26_N"/>
    <property type="match status" value="1"/>
</dbReference>
<feature type="compositionally biased region" description="Pro residues" evidence="1">
    <location>
        <begin position="751"/>
        <end position="764"/>
    </location>
</feature>
<proteinExistence type="predicted"/>
<feature type="compositionally biased region" description="Basic and acidic residues" evidence="1">
    <location>
        <begin position="200"/>
        <end position="214"/>
    </location>
</feature>
<feature type="compositionally biased region" description="Low complexity" evidence="1">
    <location>
        <begin position="488"/>
        <end position="497"/>
    </location>
</feature>
<dbReference type="InterPro" id="IPR026130">
    <property type="entry name" value="PPP1R26"/>
</dbReference>
<feature type="compositionally biased region" description="Basic and acidic residues" evidence="1">
    <location>
        <begin position="1106"/>
        <end position="1123"/>
    </location>
</feature>
<feature type="compositionally biased region" description="Gly residues" evidence="1">
    <location>
        <begin position="170"/>
        <end position="180"/>
    </location>
</feature>
<reference evidence="3" key="1">
    <citation type="submission" date="2023-12" db="EMBL/GenBank/DDBJ databases">
        <authorList>
            <person name="Brown T."/>
        </authorList>
    </citation>
    <scope>NUCLEOTIDE SEQUENCE</scope>
</reference>
<evidence type="ECO:0000313" key="3">
    <source>
        <dbReference type="EMBL" id="CAK6433470.1"/>
    </source>
</evidence>
<organism evidence="3 4">
    <name type="scientific">Pipistrellus nathusii</name>
    <name type="common">Nathusius' pipistrelle</name>
    <dbReference type="NCBI Taxonomy" id="59473"/>
    <lineage>
        <taxon>Eukaryota</taxon>
        <taxon>Metazoa</taxon>
        <taxon>Chordata</taxon>
        <taxon>Craniata</taxon>
        <taxon>Vertebrata</taxon>
        <taxon>Euteleostomi</taxon>
        <taxon>Mammalia</taxon>
        <taxon>Eutheria</taxon>
        <taxon>Laurasiatheria</taxon>
        <taxon>Chiroptera</taxon>
        <taxon>Yangochiroptera</taxon>
        <taxon>Vespertilionidae</taxon>
        <taxon>Pipistrellus</taxon>
    </lineage>
</organism>
<feature type="compositionally biased region" description="Basic and acidic residues" evidence="1">
    <location>
        <begin position="350"/>
        <end position="363"/>
    </location>
</feature>
<feature type="compositionally biased region" description="Basic residues" evidence="1">
    <location>
        <begin position="674"/>
        <end position="694"/>
    </location>
</feature>
<feature type="compositionally biased region" description="Low complexity" evidence="1">
    <location>
        <begin position="773"/>
        <end position="789"/>
    </location>
</feature>
<feature type="compositionally biased region" description="Low complexity" evidence="1">
    <location>
        <begin position="133"/>
        <end position="144"/>
    </location>
</feature>
<name>A0ABN9Z567_PIPNA</name>
<feature type="region of interest" description="Disordered" evidence="1">
    <location>
        <begin position="465"/>
        <end position="953"/>
    </location>
</feature>
<keyword evidence="4" id="KW-1185">Reference proteome</keyword>
<feature type="compositionally biased region" description="Low complexity" evidence="1">
    <location>
        <begin position="383"/>
        <end position="394"/>
    </location>
</feature>